<gene>
    <name evidence="2" type="ORF">C7K38_02315</name>
    <name evidence="3" type="ORF">GCM10025885_22010</name>
</gene>
<dbReference type="EMBL" id="BSUW01000001">
    <property type="protein sequence ID" value="GMA73152.1"/>
    <property type="molecule type" value="Genomic_DNA"/>
</dbReference>
<keyword evidence="4" id="KW-1185">Reference proteome</keyword>
<proteinExistence type="predicted"/>
<feature type="transmembrane region" description="Helical" evidence="1">
    <location>
        <begin position="34"/>
        <end position="52"/>
    </location>
</feature>
<dbReference type="KEGG" id="too:C7K38_02315"/>
<organism evidence="3 5">
    <name type="scientific">Tetragenococcus osmophilus</name>
    <dbReference type="NCBI Taxonomy" id="526944"/>
    <lineage>
        <taxon>Bacteria</taxon>
        <taxon>Bacillati</taxon>
        <taxon>Bacillota</taxon>
        <taxon>Bacilli</taxon>
        <taxon>Lactobacillales</taxon>
        <taxon>Enterococcaceae</taxon>
        <taxon>Tetragenococcus</taxon>
    </lineage>
</organism>
<dbReference type="Proteomes" id="UP000268310">
    <property type="component" value="Chromosome"/>
</dbReference>
<reference evidence="3 5" key="2">
    <citation type="journal article" date="2014" name="Int. J. Syst. Evol. Microbiol.">
        <title>Complete genome sequence of Corynebacterium casei LMG S-19264T (=DSM 44701T), isolated from a smear-ripened cheese.</title>
        <authorList>
            <consortium name="US DOE Joint Genome Institute (JGI-PGF)"/>
            <person name="Walter F."/>
            <person name="Albersmeier A."/>
            <person name="Kalinowski J."/>
            <person name="Ruckert C."/>
        </authorList>
    </citation>
    <scope>NUCLEOTIDE SEQUENCE [LARGE SCALE GENOMIC DNA]</scope>
    <source>
        <strain evidence="3 5">NBRC 114545</strain>
    </source>
</reference>
<name>A0AA38D002_9ENTE</name>
<reference evidence="2" key="3">
    <citation type="submission" date="2018-03" db="EMBL/GenBank/DDBJ databases">
        <authorList>
            <person name="Jeon C.O."/>
        </authorList>
    </citation>
    <scope>NUCLEOTIDE SEQUENCE</scope>
    <source>
        <strain evidence="2">JCM 31126</strain>
    </source>
</reference>
<evidence type="ECO:0000313" key="4">
    <source>
        <dbReference type="Proteomes" id="UP000268310"/>
    </source>
</evidence>
<accession>A0AA38D002</accession>
<evidence type="ECO:0000313" key="2">
    <source>
        <dbReference type="EMBL" id="AYW47316.1"/>
    </source>
</evidence>
<reference evidence="3" key="4">
    <citation type="submission" date="2023-02" db="EMBL/GenBank/DDBJ databases">
        <authorList>
            <person name="Sun Q."/>
            <person name="Mori K."/>
        </authorList>
    </citation>
    <scope>NUCLEOTIDE SEQUENCE</scope>
    <source>
        <strain evidence="3">NBRC 114545</strain>
    </source>
</reference>
<sequence>MAKRITIIALVIGTAGLFIDPINDLVTSEISTNLLIPTFLIYFTFIFVTKSIEKYKHANNKELKIEDYYQEVSKEDLIGLIKDWTDLLNDTSLKMYLMKEEAKKDIPKPLLKKNDEDKTSVVMQDGNEYEKVDATTVAMGKLIMATWIYGKKQTSKLLANYQQHNFKEIPETNDEIYRHNTKSLVYVAKIITSLRKDLMNYEVETMDLLKLKINDIYIQDNYKTFEQLIQEVEEETK</sequence>
<reference evidence="2 4" key="1">
    <citation type="journal article" date="2012" name="Int. J. Syst. Evol. Microbiol.">
        <title>Characterization of Tetragenococcus strains from sugar thick juice reveals a novel species, Tetragenococcus osmophilus sp. nov., and divides Tetragenococcus halophilus into two subspecies, T. halophilus subsp. halophilus subsp. nov. and T. halophilus subsp. flandriensis subsp. nov.</title>
        <authorList>
            <person name="Juste A."/>
            <person name="Van Trappen S."/>
            <person name="Verreth C."/>
            <person name="Cleenwerck I."/>
            <person name="De Vos P."/>
            <person name="Lievens B."/>
            <person name="Willems K.A."/>
        </authorList>
    </citation>
    <scope>NUCLEOTIDE SEQUENCE [LARGE SCALE GENOMIC DNA]</scope>
    <source>
        <strain evidence="2 4">JCM 31126</strain>
    </source>
</reference>
<evidence type="ECO:0000313" key="3">
    <source>
        <dbReference type="EMBL" id="GMA73152.1"/>
    </source>
</evidence>
<keyword evidence="1" id="KW-1133">Transmembrane helix</keyword>
<dbReference type="EMBL" id="CP027783">
    <property type="protein sequence ID" value="AYW47316.1"/>
    <property type="molecule type" value="Genomic_DNA"/>
</dbReference>
<evidence type="ECO:0000313" key="5">
    <source>
        <dbReference type="Proteomes" id="UP001157039"/>
    </source>
</evidence>
<evidence type="ECO:0000256" key="1">
    <source>
        <dbReference type="SAM" id="Phobius"/>
    </source>
</evidence>
<keyword evidence="1" id="KW-0472">Membrane</keyword>
<keyword evidence="1" id="KW-0812">Transmembrane</keyword>
<protein>
    <submittedName>
        <fullName evidence="3">Uncharacterized protein</fullName>
    </submittedName>
</protein>
<dbReference type="Proteomes" id="UP001157039">
    <property type="component" value="Unassembled WGS sequence"/>
</dbReference>
<dbReference type="RefSeq" id="WP_123934436.1">
    <property type="nucleotide sequence ID" value="NZ_BSUW01000001.1"/>
</dbReference>
<dbReference type="AlphaFoldDB" id="A0AA38D002"/>